<evidence type="ECO:0000256" key="6">
    <source>
        <dbReference type="ARBA" id="ARBA00023143"/>
    </source>
</evidence>
<evidence type="ECO:0000259" key="7">
    <source>
        <dbReference type="Pfam" id="PF00460"/>
    </source>
</evidence>
<dbReference type="EMBL" id="JBHUHT010000007">
    <property type="protein sequence ID" value="MFD2094831.1"/>
    <property type="molecule type" value="Genomic_DNA"/>
</dbReference>
<dbReference type="RefSeq" id="WP_345338171.1">
    <property type="nucleotide sequence ID" value="NZ_BAABLI010000004.1"/>
</dbReference>
<dbReference type="PANTHER" id="PTHR30033:SF1">
    <property type="entry name" value="FLAGELLAR HOOK-ASSOCIATED PROTEIN 1"/>
    <property type="match status" value="1"/>
</dbReference>
<evidence type="ECO:0000259" key="9">
    <source>
        <dbReference type="Pfam" id="PF21158"/>
    </source>
</evidence>
<dbReference type="InterPro" id="IPR002371">
    <property type="entry name" value="FlgK"/>
</dbReference>
<evidence type="ECO:0000256" key="4">
    <source>
        <dbReference type="ARBA" id="ARBA00016244"/>
    </source>
</evidence>
<evidence type="ECO:0000256" key="3">
    <source>
        <dbReference type="ARBA" id="ARBA00009677"/>
    </source>
</evidence>
<dbReference type="PANTHER" id="PTHR30033">
    <property type="entry name" value="FLAGELLAR HOOK-ASSOCIATED PROTEIN 1"/>
    <property type="match status" value="1"/>
</dbReference>
<evidence type="ECO:0000259" key="10">
    <source>
        <dbReference type="Pfam" id="PF22638"/>
    </source>
</evidence>
<evidence type="ECO:0000313" key="12">
    <source>
        <dbReference type="Proteomes" id="UP001597380"/>
    </source>
</evidence>
<dbReference type="InterPro" id="IPR010930">
    <property type="entry name" value="Flg_bb/hook_C_dom"/>
</dbReference>
<dbReference type="InterPro" id="IPR049119">
    <property type="entry name" value="FlgK_D2-like"/>
</dbReference>
<dbReference type="InterPro" id="IPR053927">
    <property type="entry name" value="FlgK_helical"/>
</dbReference>
<dbReference type="Pfam" id="PF21158">
    <property type="entry name" value="flgK_1st_1"/>
    <property type="match status" value="1"/>
</dbReference>
<gene>
    <name evidence="11" type="primary">flgK</name>
    <name evidence="11" type="ORF">ACFSJ3_02460</name>
</gene>
<keyword evidence="11" id="KW-0969">Cilium</keyword>
<name>A0ABW4XH37_9GAMM</name>
<dbReference type="Pfam" id="PF06429">
    <property type="entry name" value="Flg_bbr_C"/>
    <property type="match status" value="1"/>
</dbReference>
<organism evidence="11 12">
    <name type="scientific">Corallincola platygyrae</name>
    <dbReference type="NCBI Taxonomy" id="1193278"/>
    <lineage>
        <taxon>Bacteria</taxon>
        <taxon>Pseudomonadati</taxon>
        <taxon>Pseudomonadota</taxon>
        <taxon>Gammaproteobacteria</taxon>
        <taxon>Alteromonadales</taxon>
        <taxon>Psychromonadaceae</taxon>
        <taxon>Corallincola</taxon>
    </lineage>
</organism>
<evidence type="ECO:0000256" key="2">
    <source>
        <dbReference type="ARBA" id="ARBA00004613"/>
    </source>
</evidence>
<evidence type="ECO:0000313" key="11">
    <source>
        <dbReference type="EMBL" id="MFD2094831.1"/>
    </source>
</evidence>
<evidence type="ECO:0000256" key="5">
    <source>
        <dbReference type="ARBA" id="ARBA00022525"/>
    </source>
</evidence>
<reference evidence="12" key="1">
    <citation type="journal article" date="2019" name="Int. J. Syst. Evol. Microbiol.">
        <title>The Global Catalogue of Microorganisms (GCM) 10K type strain sequencing project: providing services to taxonomists for standard genome sequencing and annotation.</title>
        <authorList>
            <consortium name="The Broad Institute Genomics Platform"/>
            <consortium name="The Broad Institute Genome Sequencing Center for Infectious Disease"/>
            <person name="Wu L."/>
            <person name="Ma J."/>
        </authorList>
    </citation>
    <scope>NUCLEOTIDE SEQUENCE [LARGE SCALE GENOMIC DNA]</scope>
    <source>
        <strain evidence="12">CGMCC 1.10992</strain>
    </source>
</reference>
<dbReference type="Pfam" id="PF00460">
    <property type="entry name" value="Flg_bb_rod"/>
    <property type="match status" value="1"/>
</dbReference>
<evidence type="ECO:0000259" key="8">
    <source>
        <dbReference type="Pfam" id="PF06429"/>
    </source>
</evidence>
<dbReference type="NCBIfam" id="TIGR02492">
    <property type="entry name" value="flgK_ends"/>
    <property type="match status" value="1"/>
</dbReference>
<dbReference type="Proteomes" id="UP001597380">
    <property type="component" value="Unassembled WGS sequence"/>
</dbReference>
<keyword evidence="6" id="KW-0975">Bacterial flagellum</keyword>
<dbReference type="SUPFAM" id="SSF64518">
    <property type="entry name" value="Phase 1 flagellin"/>
    <property type="match status" value="2"/>
</dbReference>
<dbReference type="InterPro" id="IPR001444">
    <property type="entry name" value="Flag_bb_rod_N"/>
</dbReference>
<feature type="domain" description="Flagellar hook-associated protein FlgK helical" evidence="10">
    <location>
        <begin position="93"/>
        <end position="328"/>
    </location>
</feature>
<keyword evidence="12" id="KW-1185">Reference proteome</keyword>
<accession>A0ABW4XH37</accession>
<keyword evidence="11" id="KW-0282">Flagellum</keyword>
<keyword evidence="5" id="KW-0964">Secreted</keyword>
<feature type="domain" description="Flagellar basal body rod protein N-terminal" evidence="7">
    <location>
        <begin position="9"/>
        <end position="36"/>
    </location>
</feature>
<proteinExistence type="inferred from homology"/>
<dbReference type="Pfam" id="PF22638">
    <property type="entry name" value="FlgK_D1"/>
    <property type="match status" value="1"/>
</dbReference>
<dbReference type="PRINTS" id="PR01005">
    <property type="entry name" value="FLGHOOKAP1"/>
</dbReference>
<protein>
    <recommendedName>
        <fullName evidence="4">Flagellar hook-associated protein 1</fullName>
    </recommendedName>
</protein>
<comment type="subcellular location">
    <subcellularLocation>
        <location evidence="1">Bacterial flagellum</location>
    </subcellularLocation>
    <subcellularLocation>
        <location evidence="2">Secreted</location>
    </subcellularLocation>
</comment>
<comment type="similarity">
    <text evidence="3">Belongs to the flagella basal body rod proteins family.</text>
</comment>
<sequence length="669" mass="71797">MAVDLYQLGVSGLLSSQKQLSTTGHNIANVNTEGYTRQRVVQGATPAMWEGGNYFGTGTQVNDVQRTFNKFAYQELVFNQSRLSGAEMFGQKMSELDELLSKVGSGVSSSLNQFYSAVNSVVDTPNDVGVRNVMLSNADSVAFNFNSIRTTLENQLNSLNEDIEVVADRITEIGQQLAALNTDIIAAEANGINNSPNDLLDKRDQLVKELSEYTTTSTVDNGDGSITVFIGNGQTLVTQVNSFQLDVVQGNPDPQQTELVLSNNSGGVVPLRGERMGGEIGAMFNYRDNSLRNAINELGKTAIAVADSFNQQQSQGLDLDGNVGNDLFRDINDIEVARLRMKYDTGNTGNVVGNVTINDINQLTGDDYEVQYDLGTNSYTITNLNTGSNQTVVRGAAPFSFSFEGIDFNEESGAPGDGDTFLLQPTASGAADIRVEIDQPERIAASSIAEVMPNEKNVGTGSVNITNVTGIDNFNVGALAFPYEVQFVNPVAVPGGTQYDIEIYDSSGALFSALPAAYDTTAQPVSINVPLAPGQSFDIEITGDPVGQLPNAPDSFSVEYVFGTGNNKNAIKMADLQTTKVLNNGRSTMFDNFQSLVTEVGAATQTAEINYSTSLALYTQAEERQQSISGVNLDEEASNLLRFQQSYNAAARIITVAGELIDTILQSAR</sequence>
<comment type="caution">
    <text evidence="11">The sequence shown here is derived from an EMBL/GenBank/DDBJ whole genome shotgun (WGS) entry which is preliminary data.</text>
</comment>
<feature type="domain" description="Flagellar hook-associated protein 1 D2-like" evidence="9">
    <location>
        <begin position="344"/>
        <end position="425"/>
    </location>
</feature>
<evidence type="ECO:0000256" key="1">
    <source>
        <dbReference type="ARBA" id="ARBA00004365"/>
    </source>
</evidence>
<keyword evidence="11" id="KW-0966">Cell projection</keyword>
<feature type="domain" description="Flagellar basal-body/hook protein C-terminal" evidence="8">
    <location>
        <begin position="628"/>
        <end position="666"/>
    </location>
</feature>